<dbReference type="InterPro" id="IPR036259">
    <property type="entry name" value="MFS_trans_sf"/>
</dbReference>
<organism evidence="3 4">
    <name type="scientific">Halocaridina rubra</name>
    <name type="common">Hawaiian red shrimp</name>
    <dbReference type="NCBI Taxonomy" id="373956"/>
    <lineage>
        <taxon>Eukaryota</taxon>
        <taxon>Metazoa</taxon>
        <taxon>Ecdysozoa</taxon>
        <taxon>Arthropoda</taxon>
        <taxon>Crustacea</taxon>
        <taxon>Multicrustacea</taxon>
        <taxon>Malacostraca</taxon>
        <taxon>Eumalacostraca</taxon>
        <taxon>Eucarida</taxon>
        <taxon>Decapoda</taxon>
        <taxon>Pleocyemata</taxon>
        <taxon>Caridea</taxon>
        <taxon>Atyoidea</taxon>
        <taxon>Atyidae</taxon>
        <taxon>Halocaridina</taxon>
    </lineage>
</organism>
<evidence type="ECO:0000313" key="3">
    <source>
        <dbReference type="EMBL" id="KAK7065212.1"/>
    </source>
</evidence>
<gene>
    <name evidence="3" type="ORF">SK128_010436</name>
</gene>
<evidence type="ECO:0000256" key="2">
    <source>
        <dbReference type="SAM" id="Phobius"/>
    </source>
</evidence>
<feature type="compositionally biased region" description="Basic and acidic residues" evidence="1">
    <location>
        <begin position="362"/>
        <end position="394"/>
    </location>
</feature>
<feature type="transmembrane region" description="Helical" evidence="2">
    <location>
        <begin position="589"/>
        <end position="612"/>
    </location>
</feature>
<dbReference type="GO" id="GO:0008028">
    <property type="term" value="F:monocarboxylic acid transmembrane transporter activity"/>
    <property type="evidence" value="ECO:0007669"/>
    <property type="project" value="TreeGrafter"/>
</dbReference>
<dbReference type="PANTHER" id="PTHR11360">
    <property type="entry name" value="MONOCARBOXYLATE TRANSPORTER"/>
    <property type="match status" value="1"/>
</dbReference>
<feature type="transmembrane region" description="Helical" evidence="2">
    <location>
        <begin position="90"/>
        <end position="114"/>
    </location>
</feature>
<feature type="transmembrane region" description="Helical" evidence="2">
    <location>
        <begin position="521"/>
        <end position="543"/>
    </location>
</feature>
<feature type="transmembrane region" description="Helical" evidence="2">
    <location>
        <begin position="64"/>
        <end position="84"/>
    </location>
</feature>
<keyword evidence="2" id="KW-0812">Transmembrane</keyword>
<dbReference type="PANTHER" id="PTHR11360:SF306">
    <property type="entry name" value="RE01051P"/>
    <property type="match status" value="1"/>
</dbReference>
<feature type="transmembrane region" description="Helical" evidence="2">
    <location>
        <begin position="497"/>
        <end position="515"/>
    </location>
</feature>
<keyword evidence="4" id="KW-1185">Reference proteome</keyword>
<dbReference type="InterPro" id="IPR050327">
    <property type="entry name" value="Proton-linked_MCT"/>
</dbReference>
<keyword evidence="2" id="KW-0472">Membrane</keyword>
<feature type="region of interest" description="Disordered" evidence="1">
    <location>
        <begin position="261"/>
        <end position="403"/>
    </location>
</feature>
<dbReference type="AlphaFoldDB" id="A0AAN9A0F0"/>
<comment type="caution">
    <text evidence="3">The sequence shown here is derived from an EMBL/GenBank/DDBJ whole genome shotgun (WGS) entry which is preliminary data.</text>
</comment>
<name>A0AAN9A0F0_HALRR</name>
<evidence type="ECO:0000313" key="4">
    <source>
        <dbReference type="Proteomes" id="UP001381693"/>
    </source>
</evidence>
<dbReference type="Pfam" id="PF07690">
    <property type="entry name" value="MFS_1"/>
    <property type="match status" value="2"/>
</dbReference>
<sequence length="626" mass="68082">MFTSRKVSFTGGLLCFLGLMLGAFATSMNFLILSVGVLTGLGAGLTTTPGVLIVSLYFEKRRALASAICVSGNALGGFFMPPLVEYLVEIYGFRGTLIVLAAMQLHICAASVLYRPIRQHALIQAQDKSFQDKTDSNECKAPVPEHNKLLSNSPNAAHAMGAPVSSAPGTPMTRSHAIFQKMVRKRLASISTTDEDRELQGQVSFLRSSSMMNSIPDLTRYARSWSISGERSSMGSRSSIRMAMGSKSSLSKLSIGTSSKSSLSRLAMGNESKHQPLMRLTSDGDQKVAKHPTLLRLTSEEESFGIPHNSSSSSRQSLSRLSTEGRPVLTRQSSTRRVQGRIMTAVKEQDTDSQVSDEVEEQTPKASDKEQDATEQKPENLKSSEIRDDKIEKDHDDDDDGVESEENKAGCCYAFIISCFDFSLFKNPLFIMVSLSVFFMASGAPHALFFLPAYAESVDIPSSKTPQMLSISSMVDLIGRLGIGFVSDLGIFRISDLYFISASAAGIAVLLVTQMTNFSTLSAVLCLYGFGVGAWFVLIPTLLARHHGAARLASSYGLVRLMNGCMNFISPQVNGLLVDTTGSFTACYYFMGTAMVISAVLVLVEPFLVVYVNKKEKNKKDLQQVI</sequence>
<protein>
    <submittedName>
        <fullName evidence="3">Uncharacterized protein</fullName>
    </submittedName>
</protein>
<reference evidence="3 4" key="1">
    <citation type="submission" date="2023-11" db="EMBL/GenBank/DDBJ databases">
        <title>Halocaridina rubra genome assembly.</title>
        <authorList>
            <person name="Smith C."/>
        </authorList>
    </citation>
    <scope>NUCLEOTIDE SEQUENCE [LARGE SCALE GENOMIC DNA]</scope>
    <source>
        <strain evidence="3">EP-1</strain>
        <tissue evidence="3">Whole</tissue>
    </source>
</reference>
<evidence type="ECO:0000256" key="1">
    <source>
        <dbReference type="SAM" id="MobiDB-lite"/>
    </source>
</evidence>
<feature type="transmembrane region" description="Helical" evidence="2">
    <location>
        <begin position="35"/>
        <end position="57"/>
    </location>
</feature>
<dbReference type="Gene3D" id="1.20.1250.20">
    <property type="entry name" value="MFS general substrate transporter like domains"/>
    <property type="match status" value="2"/>
</dbReference>
<proteinExistence type="predicted"/>
<dbReference type="InterPro" id="IPR011701">
    <property type="entry name" value="MFS"/>
</dbReference>
<accession>A0AAN9A0F0</accession>
<dbReference type="SUPFAM" id="SSF103473">
    <property type="entry name" value="MFS general substrate transporter"/>
    <property type="match status" value="1"/>
</dbReference>
<feature type="transmembrane region" description="Helical" evidence="2">
    <location>
        <begin position="429"/>
        <end position="455"/>
    </location>
</feature>
<feature type="compositionally biased region" description="Low complexity" evidence="1">
    <location>
        <begin position="310"/>
        <end position="322"/>
    </location>
</feature>
<dbReference type="EMBL" id="JAXCGZ010020851">
    <property type="protein sequence ID" value="KAK7065212.1"/>
    <property type="molecule type" value="Genomic_DNA"/>
</dbReference>
<dbReference type="Proteomes" id="UP001381693">
    <property type="component" value="Unassembled WGS sequence"/>
</dbReference>
<keyword evidence="2" id="KW-1133">Transmembrane helix</keyword>